<dbReference type="Proteomes" id="UP000540191">
    <property type="component" value="Unassembled WGS sequence"/>
</dbReference>
<accession>A0A7W7GNA0</accession>
<gene>
    <name evidence="1" type="ORF">HDA30_000757</name>
</gene>
<dbReference type="PANTHER" id="PTHR18901">
    <property type="entry name" value="2-DEOXYGLUCOSE-6-PHOSPHATE PHOSPHATASE 2"/>
    <property type="match status" value="1"/>
</dbReference>
<dbReference type="SFLD" id="SFLDG01129">
    <property type="entry name" value="C1.5:_HAD__Beta-PGM__Phosphata"/>
    <property type="match status" value="1"/>
</dbReference>
<dbReference type="SFLD" id="SFLDS00003">
    <property type="entry name" value="Haloacid_Dehalogenase"/>
    <property type="match status" value="1"/>
</dbReference>
<dbReference type="InterPro" id="IPR006439">
    <property type="entry name" value="HAD-SF_hydro_IA"/>
</dbReference>
<dbReference type="AlphaFoldDB" id="A0A7W7GNA0"/>
<dbReference type="InterPro" id="IPR023198">
    <property type="entry name" value="PGP-like_dom2"/>
</dbReference>
<dbReference type="NCBIfam" id="TIGR01509">
    <property type="entry name" value="HAD-SF-IA-v3"/>
    <property type="match status" value="1"/>
</dbReference>
<keyword evidence="2" id="KW-1185">Reference proteome</keyword>
<dbReference type="Pfam" id="PF00702">
    <property type="entry name" value="Hydrolase"/>
    <property type="match status" value="1"/>
</dbReference>
<protein>
    <submittedName>
        <fullName evidence="1">HAD superfamily hydrolase (TIGR01509 family)</fullName>
    </submittedName>
</protein>
<evidence type="ECO:0000313" key="2">
    <source>
        <dbReference type="Proteomes" id="UP000540191"/>
    </source>
</evidence>
<dbReference type="RefSeq" id="WP_184241160.1">
    <property type="nucleotide sequence ID" value="NZ_JACHNA010000001.1"/>
</dbReference>
<keyword evidence="1" id="KW-0378">Hydrolase</keyword>
<dbReference type="InterPro" id="IPR023214">
    <property type="entry name" value="HAD_sf"/>
</dbReference>
<dbReference type="Gene3D" id="1.10.150.240">
    <property type="entry name" value="Putative phosphatase, domain 2"/>
    <property type="match status" value="1"/>
</dbReference>
<dbReference type="CDD" id="cd07505">
    <property type="entry name" value="HAD_BPGM-like"/>
    <property type="match status" value="1"/>
</dbReference>
<dbReference type="PANTHER" id="PTHR18901:SF38">
    <property type="entry name" value="PSEUDOURIDINE-5'-PHOSPHATASE"/>
    <property type="match status" value="1"/>
</dbReference>
<dbReference type="EMBL" id="JACHNA010000001">
    <property type="protein sequence ID" value="MBB4735249.1"/>
    <property type="molecule type" value="Genomic_DNA"/>
</dbReference>
<dbReference type="Gene3D" id="3.40.50.1000">
    <property type="entry name" value="HAD superfamily/HAD-like"/>
    <property type="match status" value="1"/>
</dbReference>
<name>A0A7W7GNA0_9MICC</name>
<evidence type="ECO:0000313" key="1">
    <source>
        <dbReference type="EMBL" id="MBB4735249.1"/>
    </source>
</evidence>
<dbReference type="GO" id="GO:0016787">
    <property type="term" value="F:hydrolase activity"/>
    <property type="evidence" value="ECO:0007669"/>
    <property type="project" value="UniProtKB-KW"/>
</dbReference>
<sequence length="246" mass="25743">MPASPQPRLPDAVLWDMDGTLVDTEPLWNEAQRELVADHGGTWTQQLAESLVGQALDVGARRLQAAGVDLPVERIIDVTISHVIQAVRRAVPWRPGALELLQDQAAAGVPGALVTMSHAPLARVLAEHAPAGSLRIVVSGDEVSRGKPDPEAYRLGLSRLRQLRPDLSLQRCAAVEDSPVGVAAATAAGLPTAAVPSVLALDPDAGTVQWDTLAGRGLADLADVVAAHGSMATPPRRDPRTGDGAR</sequence>
<reference evidence="1 2" key="1">
    <citation type="submission" date="2020-08" db="EMBL/GenBank/DDBJ databases">
        <title>Sequencing the genomes of 1000 actinobacteria strains.</title>
        <authorList>
            <person name="Klenk H.-P."/>
        </authorList>
    </citation>
    <scope>NUCLEOTIDE SEQUENCE [LARGE SCALE GENOMIC DNA]</scope>
    <source>
        <strain evidence="1 2">DSM 23974</strain>
    </source>
</reference>
<dbReference type="SUPFAM" id="SSF56784">
    <property type="entry name" value="HAD-like"/>
    <property type="match status" value="1"/>
</dbReference>
<proteinExistence type="predicted"/>
<organism evidence="1 2">
    <name type="scientific">Micrococcus cohnii</name>
    <dbReference type="NCBI Taxonomy" id="993416"/>
    <lineage>
        <taxon>Bacteria</taxon>
        <taxon>Bacillati</taxon>
        <taxon>Actinomycetota</taxon>
        <taxon>Actinomycetes</taxon>
        <taxon>Micrococcales</taxon>
        <taxon>Micrococcaceae</taxon>
        <taxon>Micrococcus</taxon>
    </lineage>
</organism>
<comment type="caution">
    <text evidence="1">The sequence shown here is derived from an EMBL/GenBank/DDBJ whole genome shotgun (WGS) entry which is preliminary data.</text>
</comment>
<dbReference type="InterPro" id="IPR036412">
    <property type="entry name" value="HAD-like_sf"/>
</dbReference>